<comment type="caution">
    <text evidence="3">The sequence shown here is derived from an EMBL/GenBank/DDBJ whole genome shotgun (WGS) entry which is preliminary data.</text>
</comment>
<dbReference type="EMBL" id="JAAPAO010000041">
    <property type="protein sequence ID" value="KAF4675886.1"/>
    <property type="molecule type" value="Genomic_DNA"/>
</dbReference>
<dbReference type="GO" id="GO:0003723">
    <property type="term" value="F:RNA binding"/>
    <property type="evidence" value="ECO:0007669"/>
    <property type="project" value="InterPro"/>
</dbReference>
<dbReference type="OrthoDB" id="10287764at2759"/>
<dbReference type="GO" id="GO:0006396">
    <property type="term" value="P:RNA processing"/>
    <property type="evidence" value="ECO:0007669"/>
    <property type="project" value="InterPro"/>
</dbReference>
<evidence type="ECO:0000259" key="2">
    <source>
        <dbReference type="PROSITE" id="PS50128"/>
    </source>
</evidence>
<dbReference type="SUPFAM" id="SSF109905">
    <property type="entry name" value="Surp module (SWAP domain)"/>
    <property type="match status" value="1"/>
</dbReference>
<feature type="region of interest" description="Disordered" evidence="1">
    <location>
        <begin position="128"/>
        <end position="179"/>
    </location>
</feature>
<organism evidence="3 4">
    <name type="scientific">Perkinsus chesapeaki</name>
    <name type="common">Clam parasite</name>
    <name type="synonym">Perkinsus andrewsi</name>
    <dbReference type="NCBI Taxonomy" id="330153"/>
    <lineage>
        <taxon>Eukaryota</taxon>
        <taxon>Sar</taxon>
        <taxon>Alveolata</taxon>
        <taxon>Perkinsozoa</taxon>
        <taxon>Perkinsea</taxon>
        <taxon>Perkinsida</taxon>
        <taxon>Perkinsidae</taxon>
        <taxon>Perkinsus</taxon>
    </lineage>
</organism>
<accession>A0A7J6MWR8</accession>
<dbReference type="Gene3D" id="1.10.10.790">
    <property type="entry name" value="Surp module"/>
    <property type="match status" value="1"/>
</dbReference>
<feature type="domain" description="SURP motif" evidence="2">
    <location>
        <begin position="42"/>
        <end position="84"/>
    </location>
</feature>
<evidence type="ECO:0000313" key="4">
    <source>
        <dbReference type="Proteomes" id="UP000591131"/>
    </source>
</evidence>
<protein>
    <recommendedName>
        <fullName evidence="2">SURP motif domain-containing protein</fullName>
    </recommendedName>
</protein>
<feature type="compositionally biased region" description="Acidic residues" evidence="1">
    <location>
        <begin position="170"/>
        <end position="179"/>
    </location>
</feature>
<dbReference type="AlphaFoldDB" id="A0A7J6MWR8"/>
<dbReference type="InterPro" id="IPR000061">
    <property type="entry name" value="Surp"/>
</dbReference>
<keyword evidence="4" id="KW-1185">Reference proteome</keyword>
<evidence type="ECO:0000313" key="3">
    <source>
        <dbReference type="EMBL" id="KAF4675886.1"/>
    </source>
</evidence>
<evidence type="ECO:0000256" key="1">
    <source>
        <dbReference type="SAM" id="MobiDB-lite"/>
    </source>
</evidence>
<proteinExistence type="predicted"/>
<dbReference type="Pfam" id="PF01805">
    <property type="entry name" value="Surp"/>
    <property type="match status" value="1"/>
</dbReference>
<gene>
    <name evidence="3" type="ORF">FOL47_007127</name>
</gene>
<reference evidence="3 4" key="1">
    <citation type="submission" date="2020-04" db="EMBL/GenBank/DDBJ databases">
        <title>Perkinsus chesapeaki whole genome sequence.</title>
        <authorList>
            <person name="Bogema D.R."/>
        </authorList>
    </citation>
    <scope>NUCLEOTIDE SEQUENCE [LARGE SCALE GENOMIC DNA]</scope>
    <source>
        <strain evidence="3">ATCC PRA-425</strain>
    </source>
</reference>
<sequence length="179" mass="19524">MSTPQTPGPYLPIFIDPPEPIGHSNAAVPPKPEGMTVKELLVIHHTARFMRIHGDQAEIVCRLNPAMEAYVPFLSPEHPYNAYYSYVKKYNITLSQMLDSTPAYGCLLPPGWKEQDKQLREYITASSESCTSQPSAQKAHPVSIDLTPLSSTSGPHGPLLTDAFSGGLEASDDDDSLVS</sequence>
<dbReference type="InterPro" id="IPR035967">
    <property type="entry name" value="SWAP/Surp_sf"/>
</dbReference>
<name>A0A7J6MWR8_PERCH</name>
<dbReference type="PROSITE" id="PS50128">
    <property type="entry name" value="SURP"/>
    <property type="match status" value="1"/>
</dbReference>
<dbReference type="Proteomes" id="UP000591131">
    <property type="component" value="Unassembled WGS sequence"/>
</dbReference>